<reference evidence="1 2" key="1">
    <citation type="submission" date="2019-12" db="EMBL/GenBank/DDBJ databases">
        <title>Genome sequenceing of Clostridium bovifaecis.</title>
        <authorList>
            <person name="Yao Y."/>
        </authorList>
    </citation>
    <scope>NUCLEOTIDE SEQUENCE [LARGE SCALE GENOMIC DNA]</scope>
    <source>
        <strain evidence="1 2">BXX</strain>
    </source>
</reference>
<dbReference type="GO" id="GO:0006508">
    <property type="term" value="P:proteolysis"/>
    <property type="evidence" value="ECO:0007669"/>
    <property type="project" value="UniProtKB-KW"/>
</dbReference>
<dbReference type="GO" id="GO:0008233">
    <property type="term" value="F:peptidase activity"/>
    <property type="evidence" value="ECO:0007669"/>
    <property type="project" value="UniProtKB-KW"/>
</dbReference>
<keyword evidence="1" id="KW-0645">Protease</keyword>
<dbReference type="AlphaFoldDB" id="A0A6I6ENF8"/>
<dbReference type="EMBL" id="CP046522">
    <property type="protein sequence ID" value="QGU95202.1"/>
    <property type="molecule type" value="Genomic_DNA"/>
</dbReference>
<keyword evidence="2" id="KW-1185">Reference proteome</keyword>
<dbReference type="InterPro" id="IPR029045">
    <property type="entry name" value="ClpP/crotonase-like_dom_sf"/>
</dbReference>
<dbReference type="SUPFAM" id="SSF52096">
    <property type="entry name" value="ClpP/crotonase"/>
    <property type="match status" value="1"/>
</dbReference>
<evidence type="ECO:0000313" key="1">
    <source>
        <dbReference type="EMBL" id="QGU95202.1"/>
    </source>
</evidence>
<proteinExistence type="predicted"/>
<accession>A0A6I6ENF8</accession>
<dbReference type="Pfam" id="PF00574">
    <property type="entry name" value="CLP_protease"/>
    <property type="match status" value="1"/>
</dbReference>
<evidence type="ECO:0000313" key="2">
    <source>
        <dbReference type="Proteomes" id="UP000422764"/>
    </source>
</evidence>
<organism evidence="1 2">
    <name type="scientific">Clostridium bovifaecis</name>
    <dbReference type="NCBI Taxonomy" id="2184719"/>
    <lineage>
        <taxon>Bacteria</taxon>
        <taxon>Bacillati</taxon>
        <taxon>Bacillota</taxon>
        <taxon>Clostridia</taxon>
        <taxon>Eubacteriales</taxon>
        <taxon>Clostridiaceae</taxon>
        <taxon>Clostridium</taxon>
    </lineage>
</organism>
<gene>
    <name evidence="1" type="ORF">GOM49_08950</name>
</gene>
<sequence>MTEKDTNKENQKDKLDSIKELGIPNTNQSAQRFQILPIIGQIEGHSVLPPQSKATKYEHVIPQLVAIETNNSVEGVLIILNTVGGDVEAGLAIAEMINSLSKPTVSLVIGGGHSIGVPLATCANYSFISPSATMIIHPIRMNGLVLGVPQTFEYFNKMQERIVDFITRTSEIEKDTLRKLMLQTDELLNDMGTILIGKQAVDYKLINEVGGLSSAIKKLEEMIDSKNKETS</sequence>
<name>A0A6I6ENF8_9CLOT</name>
<dbReference type="InterPro" id="IPR023562">
    <property type="entry name" value="ClpP/TepA"/>
</dbReference>
<protein>
    <submittedName>
        <fullName evidence="1">Clp protease</fullName>
    </submittedName>
</protein>
<dbReference type="Proteomes" id="UP000422764">
    <property type="component" value="Chromosome"/>
</dbReference>
<keyword evidence="1" id="KW-0378">Hydrolase</keyword>
<dbReference type="Gene3D" id="3.90.226.10">
    <property type="entry name" value="2-enoyl-CoA Hydratase, Chain A, domain 1"/>
    <property type="match status" value="1"/>
</dbReference>